<dbReference type="AlphaFoldDB" id="G7E932"/>
<name>G7E932_MIXOS</name>
<keyword evidence="4 5" id="KW-0472">Membrane</keyword>
<evidence type="ECO:0000256" key="3">
    <source>
        <dbReference type="ARBA" id="ARBA00022989"/>
    </source>
</evidence>
<evidence type="ECO:0000313" key="6">
    <source>
        <dbReference type="EMBL" id="GAA99650.1"/>
    </source>
</evidence>
<dbReference type="FunFam" id="1.20.1280.290:FF:000005">
    <property type="entry name" value="PQ-loop repeat-containing protein 1"/>
    <property type="match status" value="1"/>
</dbReference>
<dbReference type="InterPro" id="IPR006603">
    <property type="entry name" value="PQ-loop_rpt"/>
</dbReference>
<evidence type="ECO:0000256" key="4">
    <source>
        <dbReference type="ARBA" id="ARBA00023136"/>
    </source>
</evidence>
<feature type="transmembrane region" description="Helical" evidence="5">
    <location>
        <begin position="36"/>
        <end position="54"/>
    </location>
</feature>
<dbReference type="eggNOG" id="KOG2913">
    <property type="taxonomic scope" value="Eukaryota"/>
</dbReference>
<dbReference type="OrthoDB" id="292213at2759"/>
<accession>G7E932</accession>
<evidence type="ECO:0000256" key="2">
    <source>
        <dbReference type="ARBA" id="ARBA00022692"/>
    </source>
</evidence>
<dbReference type="Pfam" id="PF04193">
    <property type="entry name" value="PQ-loop"/>
    <property type="match status" value="2"/>
</dbReference>
<reference evidence="6 7" key="1">
    <citation type="journal article" date="2011" name="J. Gen. Appl. Microbiol.">
        <title>Draft genome sequencing of the enigmatic basidiomycete Mixia osmundae.</title>
        <authorList>
            <person name="Nishida H."/>
            <person name="Nagatsuka Y."/>
            <person name="Sugiyama J."/>
        </authorList>
    </citation>
    <scope>NUCLEOTIDE SEQUENCE [LARGE SCALE GENOMIC DNA]</scope>
    <source>
        <strain evidence="7">CBS 9802 / IAM 14324 / JCM 22182 / KY 12970</strain>
    </source>
</reference>
<comment type="caution">
    <text evidence="6">The sequence shown here is derived from an EMBL/GenBank/DDBJ whole genome shotgun (WGS) entry which is preliminary data.</text>
</comment>
<feature type="transmembrane region" description="Helical" evidence="5">
    <location>
        <begin position="148"/>
        <end position="169"/>
    </location>
</feature>
<dbReference type="GO" id="GO:0045332">
    <property type="term" value="P:phospholipid translocation"/>
    <property type="evidence" value="ECO:0007669"/>
    <property type="project" value="TreeGrafter"/>
</dbReference>
<keyword evidence="3 5" id="KW-1133">Transmembrane helix</keyword>
<dbReference type="OMA" id="FKMWFFF"/>
<evidence type="ECO:0008006" key="8">
    <source>
        <dbReference type="Google" id="ProtNLM"/>
    </source>
</evidence>
<feature type="transmembrane region" description="Helical" evidence="5">
    <location>
        <begin position="61"/>
        <end position="80"/>
    </location>
</feature>
<sequence>MWLQTLASVGMAVGPPLVYADQFVSILRRKDSSGFSIDVCGVLIIANITRMFFWLGERFELALLIQSVLMTLAQLALLYVCLRFKHDDPHAPLSETSLTLKVARSTMLNRPLQFWQWPAYGAYIEFIAAYIIFLAVLFLALGRFETFVAILGFVALGLESTLPLPQLYINWQRKSLAGFRTTVLLGWIFGDAFKTLYFFLQKGPISIQFKICGIFQLSVDCLIAYQAWLYRENTRREYADGQDEGLLRDPLGSTA</sequence>
<dbReference type="HOGENOM" id="CLU_049047_3_0_1"/>
<evidence type="ECO:0000256" key="5">
    <source>
        <dbReference type="SAM" id="Phobius"/>
    </source>
</evidence>
<dbReference type="GO" id="GO:0016020">
    <property type="term" value="C:membrane"/>
    <property type="evidence" value="ECO:0007669"/>
    <property type="project" value="UniProtKB-SubCell"/>
</dbReference>
<protein>
    <recommendedName>
        <fullName evidence="8">PQ-loop repeat-containing protein 1</fullName>
    </recommendedName>
</protein>
<feature type="transmembrane region" description="Helical" evidence="5">
    <location>
        <begin position="120"/>
        <end position="141"/>
    </location>
</feature>
<feature type="transmembrane region" description="Helical" evidence="5">
    <location>
        <begin position="181"/>
        <end position="200"/>
    </location>
</feature>
<dbReference type="InParanoid" id="G7E932"/>
<evidence type="ECO:0000256" key="1">
    <source>
        <dbReference type="ARBA" id="ARBA00004141"/>
    </source>
</evidence>
<reference evidence="6 7" key="2">
    <citation type="journal article" date="2012" name="Open Biol.">
        <title>Characteristics of nucleosomes and linker DNA regions on the genome of the basidiomycete Mixia osmundae revealed by mono- and dinucleosome mapping.</title>
        <authorList>
            <person name="Nishida H."/>
            <person name="Kondo S."/>
            <person name="Matsumoto T."/>
            <person name="Suzuki Y."/>
            <person name="Yoshikawa H."/>
            <person name="Taylor T.D."/>
            <person name="Sugiyama J."/>
        </authorList>
    </citation>
    <scope>NUCLEOTIDE SEQUENCE [LARGE SCALE GENOMIC DNA]</scope>
    <source>
        <strain evidence="7">CBS 9802 / IAM 14324 / JCM 22182 / KY 12970</strain>
    </source>
</reference>
<dbReference type="GO" id="GO:0005829">
    <property type="term" value="C:cytosol"/>
    <property type="evidence" value="ECO:0007669"/>
    <property type="project" value="GOC"/>
</dbReference>
<organism evidence="6 7">
    <name type="scientific">Mixia osmundae (strain CBS 9802 / IAM 14324 / JCM 22182 / KY 12970)</name>
    <dbReference type="NCBI Taxonomy" id="764103"/>
    <lineage>
        <taxon>Eukaryota</taxon>
        <taxon>Fungi</taxon>
        <taxon>Dikarya</taxon>
        <taxon>Basidiomycota</taxon>
        <taxon>Pucciniomycotina</taxon>
        <taxon>Mixiomycetes</taxon>
        <taxon>Mixiales</taxon>
        <taxon>Mixiaceae</taxon>
        <taxon>Mixia</taxon>
    </lineage>
</organism>
<dbReference type="EMBL" id="BABT02000220">
    <property type="protein sequence ID" value="GAA99650.1"/>
    <property type="molecule type" value="Genomic_DNA"/>
</dbReference>
<dbReference type="PANTHER" id="PTHR14856">
    <property type="entry name" value="PQ-LOOP REPEAT-CONTAINING PROTEIN 1-LIKE PROTEIN"/>
    <property type="match status" value="1"/>
</dbReference>
<dbReference type="STRING" id="764103.G7E932"/>
<dbReference type="GO" id="GO:0005768">
    <property type="term" value="C:endosome"/>
    <property type="evidence" value="ECO:0007669"/>
    <property type="project" value="TreeGrafter"/>
</dbReference>
<dbReference type="PANTHER" id="PTHR14856:SF9">
    <property type="entry name" value="PQ-LOOP REPEAT-CONTAINING PROTEIN 1"/>
    <property type="match status" value="1"/>
</dbReference>
<evidence type="ECO:0000313" key="7">
    <source>
        <dbReference type="Proteomes" id="UP000009131"/>
    </source>
</evidence>
<dbReference type="GO" id="GO:0042147">
    <property type="term" value="P:retrograde transport, endosome to Golgi"/>
    <property type="evidence" value="ECO:0007669"/>
    <property type="project" value="TreeGrafter"/>
</dbReference>
<dbReference type="GO" id="GO:0005802">
    <property type="term" value="C:trans-Golgi network"/>
    <property type="evidence" value="ECO:0007669"/>
    <property type="project" value="TreeGrafter"/>
</dbReference>
<dbReference type="RefSeq" id="XP_014568862.1">
    <property type="nucleotide sequence ID" value="XM_014713376.1"/>
</dbReference>
<dbReference type="InterPro" id="IPR052241">
    <property type="entry name" value="SLC66/Scramblase_ANY1"/>
</dbReference>
<dbReference type="Gene3D" id="1.20.1280.290">
    <property type="match status" value="2"/>
</dbReference>
<keyword evidence="7" id="KW-1185">Reference proteome</keyword>
<proteinExistence type="predicted"/>
<comment type="subcellular location">
    <subcellularLocation>
        <location evidence="1">Membrane</location>
        <topology evidence="1">Multi-pass membrane protein</topology>
    </subcellularLocation>
</comment>
<gene>
    <name evidence="6" type="primary">Mo06353</name>
    <name evidence="6" type="ORF">E5Q_06353</name>
</gene>
<dbReference type="Proteomes" id="UP000009131">
    <property type="component" value="Unassembled WGS sequence"/>
</dbReference>
<keyword evidence="2 5" id="KW-0812">Transmembrane</keyword>